<keyword evidence="2" id="KW-1185">Reference proteome</keyword>
<gene>
    <name evidence="1" type="ORF">BCR33DRAFT_712805</name>
</gene>
<evidence type="ECO:0000313" key="2">
    <source>
        <dbReference type="Proteomes" id="UP000193642"/>
    </source>
</evidence>
<evidence type="ECO:0000313" key="1">
    <source>
        <dbReference type="EMBL" id="ORY50829.1"/>
    </source>
</evidence>
<dbReference type="OrthoDB" id="2093847at2759"/>
<reference evidence="1 2" key="1">
    <citation type="submission" date="2016-07" db="EMBL/GenBank/DDBJ databases">
        <title>Pervasive Adenine N6-methylation of Active Genes in Fungi.</title>
        <authorList>
            <consortium name="DOE Joint Genome Institute"/>
            <person name="Mondo S.J."/>
            <person name="Dannebaum R.O."/>
            <person name="Kuo R.C."/>
            <person name="Labutti K."/>
            <person name="Haridas S."/>
            <person name="Kuo A."/>
            <person name="Salamov A."/>
            <person name="Ahrendt S.R."/>
            <person name="Lipzen A."/>
            <person name="Sullivan W."/>
            <person name="Andreopoulos W.B."/>
            <person name="Clum A."/>
            <person name="Lindquist E."/>
            <person name="Daum C."/>
            <person name="Ramamoorthy G.K."/>
            <person name="Gryganskyi A."/>
            <person name="Culley D."/>
            <person name="Magnuson J.K."/>
            <person name="James T.Y."/>
            <person name="O'Malley M.A."/>
            <person name="Stajich J.E."/>
            <person name="Spatafora J.W."/>
            <person name="Visel A."/>
            <person name="Grigoriev I.V."/>
        </authorList>
    </citation>
    <scope>NUCLEOTIDE SEQUENCE [LARGE SCALE GENOMIC DNA]</scope>
    <source>
        <strain evidence="1 2">JEL800</strain>
    </source>
</reference>
<proteinExistence type="predicted"/>
<name>A0A1Y2CUU7_9FUNG</name>
<accession>A0A1Y2CUU7</accession>
<dbReference type="Proteomes" id="UP000193642">
    <property type="component" value="Unassembled WGS sequence"/>
</dbReference>
<sequence>MPQIKFNSRTRTLLLIPFTNEKAHSSYYGAPRIKIPYHQIKSIRLRPAEAYAWARGLPMSTSKPMTLTTTTALVKVSRRKPDLHMYRNPMNVVGLNLAGNHKYGRVFFEVVGPSGAPLQVAQQIQKEVGVPLPIKEFYP</sequence>
<dbReference type="AlphaFoldDB" id="A0A1Y2CUU7"/>
<comment type="caution">
    <text evidence="1">The sequence shown here is derived from an EMBL/GenBank/DDBJ whole genome shotgun (WGS) entry which is preliminary data.</text>
</comment>
<dbReference type="EMBL" id="MCGO01000006">
    <property type="protein sequence ID" value="ORY50829.1"/>
    <property type="molecule type" value="Genomic_DNA"/>
</dbReference>
<protein>
    <submittedName>
        <fullName evidence="1">Uncharacterized protein</fullName>
    </submittedName>
</protein>
<organism evidence="1 2">
    <name type="scientific">Rhizoclosmatium globosum</name>
    <dbReference type="NCBI Taxonomy" id="329046"/>
    <lineage>
        <taxon>Eukaryota</taxon>
        <taxon>Fungi</taxon>
        <taxon>Fungi incertae sedis</taxon>
        <taxon>Chytridiomycota</taxon>
        <taxon>Chytridiomycota incertae sedis</taxon>
        <taxon>Chytridiomycetes</taxon>
        <taxon>Chytridiales</taxon>
        <taxon>Chytriomycetaceae</taxon>
        <taxon>Rhizoclosmatium</taxon>
    </lineage>
</organism>